<comment type="caution">
    <text evidence="1">The sequence shown here is derived from an EMBL/GenBank/DDBJ whole genome shotgun (WGS) entry which is preliminary data.</text>
</comment>
<dbReference type="EMBL" id="JBHSPT010000108">
    <property type="protein sequence ID" value="MFC6060162.1"/>
    <property type="molecule type" value="Genomic_DNA"/>
</dbReference>
<dbReference type="Proteomes" id="UP001596242">
    <property type="component" value="Unassembled WGS sequence"/>
</dbReference>
<protein>
    <submittedName>
        <fullName evidence="1">Uncharacterized protein</fullName>
    </submittedName>
</protein>
<evidence type="ECO:0000313" key="1">
    <source>
        <dbReference type="EMBL" id="MFC6060162.1"/>
    </source>
</evidence>
<gene>
    <name evidence="1" type="ORF">ACFP50_33630</name>
</gene>
<accession>A0ABW1MAR2</accession>
<organism evidence="1 2">
    <name type="scientific">Streptomyces pratens</name>
    <dbReference type="NCBI Taxonomy" id="887456"/>
    <lineage>
        <taxon>Bacteria</taxon>
        <taxon>Bacillati</taxon>
        <taxon>Actinomycetota</taxon>
        <taxon>Actinomycetes</taxon>
        <taxon>Kitasatosporales</taxon>
        <taxon>Streptomycetaceae</taxon>
        <taxon>Streptomyces</taxon>
    </lineage>
</organism>
<sequence>MDANNYERITSAMADVIEFEPDALLIIREAAALLDSADALDADVRLRGAMVTTDRGGVKVHPGIAESRRLRTDAVAMLAKVLPEDISVSALTEAAAVVNAQSGKSLRAQRAANAKHERARFLAAEISRAAG</sequence>
<dbReference type="RefSeq" id="WP_386405729.1">
    <property type="nucleotide sequence ID" value="NZ_JBHSPT010000108.1"/>
</dbReference>
<proteinExistence type="predicted"/>
<name>A0ABW1MAR2_9ACTN</name>
<keyword evidence="2" id="KW-1185">Reference proteome</keyword>
<reference evidence="2" key="1">
    <citation type="journal article" date="2019" name="Int. J. Syst. Evol. Microbiol.">
        <title>The Global Catalogue of Microorganisms (GCM) 10K type strain sequencing project: providing services to taxonomists for standard genome sequencing and annotation.</title>
        <authorList>
            <consortium name="The Broad Institute Genomics Platform"/>
            <consortium name="The Broad Institute Genome Sequencing Center for Infectious Disease"/>
            <person name="Wu L."/>
            <person name="Ma J."/>
        </authorList>
    </citation>
    <scope>NUCLEOTIDE SEQUENCE [LARGE SCALE GENOMIC DNA]</scope>
    <source>
        <strain evidence="2">JCM 12763</strain>
    </source>
</reference>
<evidence type="ECO:0000313" key="2">
    <source>
        <dbReference type="Proteomes" id="UP001596242"/>
    </source>
</evidence>